<keyword evidence="2" id="KW-0732">Signal</keyword>
<reference evidence="3 4" key="1">
    <citation type="journal article" date="2022" name="DNA Res.">
        <title>Genome analysis of five recently described species of the CUG-Ser clade uncovers Candida theae as a new hybrid lineage with pathogenic potential in the Candida parapsilosis species complex.</title>
        <authorList>
            <person name="Mixao V."/>
            <person name="Del Olmo V."/>
            <person name="Hegedusova E."/>
            <person name="Saus E."/>
            <person name="Pryszcz L."/>
            <person name="Cillingova A."/>
            <person name="Nosek J."/>
            <person name="Gabaldon T."/>
        </authorList>
    </citation>
    <scope>NUCLEOTIDE SEQUENCE [LARGE SCALE GENOMIC DNA]</scope>
    <source>
        <strain evidence="3 4">CBS 12239</strain>
    </source>
</reference>
<gene>
    <name evidence="3" type="ORF">KGF57_004293</name>
</gene>
<feature type="region of interest" description="Disordered" evidence="1">
    <location>
        <begin position="68"/>
        <end position="115"/>
    </location>
</feature>
<proteinExistence type="predicted"/>
<evidence type="ECO:0000256" key="1">
    <source>
        <dbReference type="SAM" id="MobiDB-lite"/>
    </source>
</evidence>
<evidence type="ECO:0000313" key="4">
    <source>
        <dbReference type="Proteomes" id="UP001204833"/>
    </source>
</evidence>
<accession>A0AAD5BBZ5</accession>
<sequence length="115" mass="12307">MPFLAVPFSVKVALAVGGLAGAGLAVANNREAILQAAENLFNRGAEYCHKKLEENKIKNQGVFADGYEDDALGEEAEGNSTGYESFTDISTPNTTDFSEIDTDIESADEDDLELD</sequence>
<feature type="compositionally biased region" description="Acidic residues" evidence="1">
    <location>
        <begin position="68"/>
        <end position="77"/>
    </location>
</feature>
<evidence type="ECO:0000313" key="3">
    <source>
        <dbReference type="EMBL" id="KAI5950478.1"/>
    </source>
</evidence>
<feature type="compositionally biased region" description="Acidic residues" evidence="1">
    <location>
        <begin position="98"/>
        <end position="115"/>
    </location>
</feature>
<dbReference type="GeneID" id="76152337"/>
<organism evidence="3 4">
    <name type="scientific">Candida theae</name>
    <dbReference type="NCBI Taxonomy" id="1198502"/>
    <lineage>
        <taxon>Eukaryota</taxon>
        <taxon>Fungi</taxon>
        <taxon>Dikarya</taxon>
        <taxon>Ascomycota</taxon>
        <taxon>Saccharomycotina</taxon>
        <taxon>Pichiomycetes</taxon>
        <taxon>Debaryomycetaceae</taxon>
        <taxon>Candida/Lodderomyces clade</taxon>
        <taxon>Candida</taxon>
    </lineage>
</organism>
<comment type="caution">
    <text evidence="3">The sequence shown here is derived from an EMBL/GenBank/DDBJ whole genome shotgun (WGS) entry which is preliminary data.</text>
</comment>
<protein>
    <submittedName>
        <fullName evidence="3">Uncharacterized protein</fullName>
    </submittedName>
</protein>
<feature type="chain" id="PRO_5042079120" evidence="2">
    <location>
        <begin position="16"/>
        <end position="115"/>
    </location>
</feature>
<dbReference type="RefSeq" id="XP_051607221.1">
    <property type="nucleotide sequence ID" value="XM_051753787.1"/>
</dbReference>
<name>A0AAD5BBZ5_9ASCO</name>
<feature type="compositionally biased region" description="Polar residues" evidence="1">
    <location>
        <begin position="78"/>
        <end position="97"/>
    </location>
</feature>
<dbReference type="Proteomes" id="UP001204833">
    <property type="component" value="Unassembled WGS sequence"/>
</dbReference>
<keyword evidence="4" id="KW-1185">Reference proteome</keyword>
<dbReference type="EMBL" id="JAIHNG010000155">
    <property type="protein sequence ID" value="KAI5950478.1"/>
    <property type="molecule type" value="Genomic_DNA"/>
</dbReference>
<evidence type="ECO:0000256" key="2">
    <source>
        <dbReference type="SAM" id="SignalP"/>
    </source>
</evidence>
<dbReference type="AlphaFoldDB" id="A0AAD5BBZ5"/>
<feature type="signal peptide" evidence="2">
    <location>
        <begin position="1"/>
        <end position="15"/>
    </location>
</feature>